<protein>
    <submittedName>
        <fullName evidence="1">Uncharacterized protein</fullName>
    </submittedName>
</protein>
<gene>
    <name evidence="1" type="ORF">X802_05690</name>
</gene>
<dbReference type="AlphaFoldDB" id="A0A0X1KN90"/>
<sequence>MELKRPNIEPALVESSETRAECAGVIADPNVPWSVLRIKTPVAEPTNAMAV</sequence>
<proteinExistence type="predicted"/>
<accession>A0A0X1KN90</accession>
<dbReference type="PATRIC" id="fig|1432656.3.peg.1105"/>
<name>A0A0X1KN90_9EURY</name>
<dbReference type="KEGG" id="tgy:X802_05690"/>
<keyword evidence="2" id="KW-1185">Reference proteome</keyword>
<evidence type="ECO:0000313" key="1">
    <source>
        <dbReference type="EMBL" id="AJC72727.1"/>
    </source>
</evidence>
<evidence type="ECO:0000313" key="2">
    <source>
        <dbReference type="Proteomes" id="UP000062043"/>
    </source>
</evidence>
<organism evidence="1 2">
    <name type="scientific">Thermococcus guaymasensis DSM 11113</name>
    <dbReference type="NCBI Taxonomy" id="1432656"/>
    <lineage>
        <taxon>Archaea</taxon>
        <taxon>Methanobacteriati</taxon>
        <taxon>Methanobacteriota</taxon>
        <taxon>Thermococci</taxon>
        <taxon>Thermococcales</taxon>
        <taxon>Thermococcaceae</taxon>
        <taxon>Thermococcus</taxon>
    </lineage>
</organism>
<dbReference type="Proteomes" id="UP000062043">
    <property type="component" value="Chromosome"/>
</dbReference>
<dbReference type="EMBL" id="CP007140">
    <property type="protein sequence ID" value="AJC72727.1"/>
    <property type="molecule type" value="Genomic_DNA"/>
</dbReference>
<reference evidence="1 2" key="1">
    <citation type="submission" date="2014-01" db="EMBL/GenBank/DDBJ databases">
        <title>Genome sequencing of Thermococcus guaymasensis.</title>
        <authorList>
            <person name="Zhang X."/>
            <person name="Alvare G."/>
            <person name="Fristensky B."/>
            <person name="Chen L."/>
            <person name="Suen T."/>
            <person name="Chen Q."/>
            <person name="Ma K."/>
        </authorList>
    </citation>
    <scope>NUCLEOTIDE SEQUENCE [LARGE SCALE GENOMIC DNA]</scope>
    <source>
        <strain evidence="1 2">DSM 11113</strain>
    </source>
</reference>